<sequence>MPFPTKIRCHEVSPQPNRRAVLAGIAGLIALIPVTSASAQGEVPLADLVGPEGQASDLARSMMGRTVRVRGYLAPSLDGREFAPSESSPGVCQLCGVIHDPGATIKINSAASESAPPILEPVLVEGQLAVTGPASTVALLDATTRIL</sequence>
<reference evidence="1" key="1">
    <citation type="submission" date="2022-08" db="EMBL/GenBank/DDBJ databases">
        <title>Microvirga terrae sp. nov., isolated from soil.</title>
        <authorList>
            <person name="Kim K.H."/>
            <person name="Seo Y.L."/>
            <person name="Kim J.M."/>
            <person name="Lee J.K."/>
            <person name="Han D.M."/>
            <person name="Jeon C.O."/>
        </authorList>
    </citation>
    <scope>NUCLEOTIDE SEQUENCE</scope>
    <source>
        <strain evidence="1">R24</strain>
        <plasmid evidence="1">pR24_1</plasmid>
    </source>
</reference>
<evidence type="ECO:0000313" key="2">
    <source>
        <dbReference type="Proteomes" id="UP001017257"/>
    </source>
</evidence>
<keyword evidence="1" id="KW-0614">Plasmid</keyword>
<dbReference type="RefSeq" id="WP_173945134.1">
    <property type="nucleotide sequence ID" value="NZ_CP102846.1"/>
</dbReference>
<keyword evidence="2" id="KW-1185">Reference proteome</keyword>
<dbReference type="EMBL" id="CP102846">
    <property type="protein sequence ID" value="UVF22223.1"/>
    <property type="molecule type" value="Genomic_DNA"/>
</dbReference>
<organism evidence="1 2">
    <name type="scientific">Microvirga terrae</name>
    <dbReference type="NCBI Taxonomy" id="2740529"/>
    <lineage>
        <taxon>Bacteria</taxon>
        <taxon>Pseudomonadati</taxon>
        <taxon>Pseudomonadota</taxon>
        <taxon>Alphaproteobacteria</taxon>
        <taxon>Hyphomicrobiales</taxon>
        <taxon>Methylobacteriaceae</taxon>
        <taxon>Microvirga</taxon>
    </lineage>
</organism>
<evidence type="ECO:0000313" key="1">
    <source>
        <dbReference type="EMBL" id="UVF22223.1"/>
    </source>
</evidence>
<dbReference type="Proteomes" id="UP001017257">
    <property type="component" value="Plasmid pR24_1"/>
</dbReference>
<accession>A0ABY5RYY8</accession>
<name>A0ABY5RYY8_9HYPH</name>
<gene>
    <name evidence="1" type="ORF">HPT29_026415</name>
</gene>
<protein>
    <recommendedName>
        <fullName evidence="3">DUF2147 domain-containing protein</fullName>
    </recommendedName>
</protein>
<evidence type="ECO:0008006" key="3">
    <source>
        <dbReference type="Google" id="ProtNLM"/>
    </source>
</evidence>
<proteinExistence type="predicted"/>
<geneLocation type="plasmid" evidence="1 2">
    <name>pR24_1</name>
</geneLocation>